<dbReference type="InterPro" id="IPR011697">
    <property type="entry name" value="Peptidase_C26"/>
</dbReference>
<dbReference type="PANTHER" id="PTHR43235">
    <property type="entry name" value="GLUTAMINE AMIDOTRANSFERASE PB2B2.05-RELATED"/>
    <property type="match status" value="1"/>
</dbReference>
<dbReference type="CDD" id="cd01745">
    <property type="entry name" value="GATase1_2"/>
    <property type="match status" value="1"/>
</dbReference>
<dbReference type="InterPro" id="IPR044668">
    <property type="entry name" value="PuuD-like"/>
</dbReference>
<accession>A0A6J4MAC6</accession>
<dbReference type="SUPFAM" id="SSF52317">
    <property type="entry name" value="Class I glutamine amidotransferase-like"/>
    <property type="match status" value="1"/>
</dbReference>
<evidence type="ECO:0000256" key="3">
    <source>
        <dbReference type="ARBA" id="ARBA00055068"/>
    </source>
</evidence>
<gene>
    <name evidence="6" type="ORF">AVDCRST_MAG89-3213</name>
</gene>
<dbReference type="GO" id="GO:0005829">
    <property type="term" value="C:cytosol"/>
    <property type="evidence" value="ECO:0007669"/>
    <property type="project" value="TreeGrafter"/>
</dbReference>
<dbReference type="PANTHER" id="PTHR43235:SF1">
    <property type="entry name" value="GLUTAMINE AMIDOTRANSFERASE PB2B2.05-RELATED"/>
    <property type="match status" value="1"/>
</dbReference>
<dbReference type="EC" id="3.5.1.94" evidence="5"/>
<dbReference type="EMBL" id="CADCTV010000668">
    <property type="protein sequence ID" value="CAA9352539.1"/>
    <property type="molecule type" value="Genomic_DNA"/>
</dbReference>
<evidence type="ECO:0000256" key="5">
    <source>
        <dbReference type="ARBA" id="ARBA00066788"/>
    </source>
</evidence>
<comment type="pathway">
    <text evidence="4">Amine and polyamine degradation; putrescine degradation; 4-aminobutanoate from putrescine: step 4/4.</text>
</comment>
<name>A0A6J4MAC6_9BACT</name>
<proteinExistence type="inferred from homology"/>
<dbReference type="AlphaFoldDB" id="A0A6J4MAC6"/>
<dbReference type="Pfam" id="PF07722">
    <property type="entry name" value="Peptidase_C26"/>
    <property type="match status" value="1"/>
</dbReference>
<dbReference type="Gene3D" id="3.40.50.880">
    <property type="match status" value="1"/>
</dbReference>
<evidence type="ECO:0000256" key="2">
    <source>
        <dbReference type="ARBA" id="ARBA00052718"/>
    </source>
</evidence>
<protein>
    <recommendedName>
        <fullName evidence="5">gamma-glutamyl-gamma-aminobutyrate hydrolase</fullName>
        <ecNumber evidence="5">3.5.1.94</ecNumber>
    </recommendedName>
</protein>
<comment type="catalytic activity">
    <reaction evidence="2">
        <text>4-(gamma-L-glutamylamino)butanoate + H2O = 4-aminobutanoate + L-glutamate</text>
        <dbReference type="Rhea" id="RHEA:19737"/>
        <dbReference type="ChEBI" id="CHEBI:15377"/>
        <dbReference type="ChEBI" id="CHEBI:29985"/>
        <dbReference type="ChEBI" id="CHEBI:58800"/>
        <dbReference type="ChEBI" id="CHEBI:59888"/>
        <dbReference type="EC" id="3.5.1.94"/>
    </reaction>
</comment>
<evidence type="ECO:0000313" key="6">
    <source>
        <dbReference type="EMBL" id="CAA9352539.1"/>
    </source>
</evidence>
<dbReference type="InterPro" id="IPR029062">
    <property type="entry name" value="Class_I_gatase-like"/>
</dbReference>
<sequence>MRQRPVIGIPTQTLQSIDRIPEDLPASWVMNQRYFLACTSVGAIPWMVPLLENDPETLRGIYDHLDGIFIAGGVDVDPTSYGAERHQLCGRTDLARDYVELLFARWALEDGKPVMGVCRGQQVINVAAGGTLVQDCGELFPGALKHDYFPGAGWARDHLAHDIRIAPGSRLHTAFGVEQAMVNSMHHQSVDRLGEGLVATAWASDGMVEALEGTRDGQFLVGVQWHPEMLIDTHEGTRKLFEAFIEAANQFHDARSLAYA</sequence>
<dbReference type="FunFam" id="3.40.50.880:FF:000030">
    <property type="entry name" value="Gamma-glutamyl-gamma-aminobutyrate hydrolase PuuD"/>
    <property type="match status" value="1"/>
</dbReference>
<reference evidence="6" key="1">
    <citation type="submission" date="2020-02" db="EMBL/GenBank/DDBJ databases">
        <authorList>
            <person name="Meier V. D."/>
        </authorList>
    </citation>
    <scope>NUCLEOTIDE SEQUENCE</scope>
    <source>
        <strain evidence="6">AVDCRST_MAG89</strain>
    </source>
</reference>
<dbReference type="GO" id="GO:0006598">
    <property type="term" value="P:polyamine catabolic process"/>
    <property type="evidence" value="ECO:0007669"/>
    <property type="project" value="TreeGrafter"/>
</dbReference>
<comment type="function">
    <text evidence="3">Involved in the breakdown of putrescine via hydrolysis of the gamma-glutamyl linkage of gamma-glutamyl-gamma-aminobutyrate.</text>
</comment>
<comment type="similarity">
    <text evidence="1">Belongs to the peptidase C26 family.</text>
</comment>
<organism evidence="6">
    <name type="scientific">uncultured Gemmatimonadota bacterium</name>
    <dbReference type="NCBI Taxonomy" id="203437"/>
    <lineage>
        <taxon>Bacteria</taxon>
        <taxon>Pseudomonadati</taxon>
        <taxon>Gemmatimonadota</taxon>
        <taxon>environmental samples</taxon>
    </lineage>
</organism>
<dbReference type="PROSITE" id="PS51273">
    <property type="entry name" value="GATASE_TYPE_1"/>
    <property type="match status" value="1"/>
</dbReference>
<evidence type="ECO:0000256" key="1">
    <source>
        <dbReference type="ARBA" id="ARBA00011083"/>
    </source>
</evidence>
<dbReference type="GO" id="GO:0033969">
    <property type="term" value="F:gamma-glutamyl-gamma-aminobutyrate hydrolase activity"/>
    <property type="evidence" value="ECO:0007669"/>
    <property type="project" value="UniProtKB-EC"/>
</dbReference>
<evidence type="ECO:0000256" key="4">
    <source>
        <dbReference type="ARBA" id="ARBA00060634"/>
    </source>
</evidence>